<dbReference type="Gene3D" id="1.20.120.1630">
    <property type="match status" value="1"/>
</dbReference>
<name>A0A8J7PCI6_9BACT</name>
<evidence type="ECO:0000313" key="2">
    <source>
        <dbReference type="EMBL" id="MBN8659303.1"/>
    </source>
</evidence>
<keyword evidence="1" id="KW-0812">Transmembrane</keyword>
<comment type="caution">
    <text evidence="2">The sequence shown here is derived from an EMBL/GenBank/DDBJ whole genome shotgun (WGS) entry which is preliminary data.</text>
</comment>
<dbReference type="AlphaFoldDB" id="A0A8J7PCI6"/>
<feature type="transmembrane region" description="Helical" evidence="1">
    <location>
        <begin position="6"/>
        <end position="27"/>
    </location>
</feature>
<organism evidence="2 3">
    <name type="scientific">Candidatus Obscuribacter phosphatis</name>
    <dbReference type="NCBI Taxonomy" id="1906157"/>
    <lineage>
        <taxon>Bacteria</taxon>
        <taxon>Bacillati</taxon>
        <taxon>Candidatus Melainabacteria</taxon>
        <taxon>Candidatus Obscuribacterales</taxon>
        <taxon>Candidatus Obscuribacteraceae</taxon>
        <taxon>Candidatus Obscuribacter</taxon>
    </lineage>
</organism>
<evidence type="ECO:0000256" key="1">
    <source>
        <dbReference type="SAM" id="Phobius"/>
    </source>
</evidence>
<dbReference type="PROSITE" id="PS50244">
    <property type="entry name" value="S5A_REDUCTASE"/>
    <property type="match status" value="1"/>
</dbReference>
<keyword evidence="1" id="KW-0472">Membrane</keyword>
<protein>
    <submittedName>
        <fullName evidence="2">DUF1295 domain-containing protein</fullName>
    </submittedName>
</protein>
<feature type="transmembrane region" description="Helical" evidence="1">
    <location>
        <begin position="65"/>
        <end position="90"/>
    </location>
</feature>
<dbReference type="InterPro" id="IPR010721">
    <property type="entry name" value="UstE-like"/>
</dbReference>
<dbReference type="PANTHER" id="PTHR32251">
    <property type="entry name" value="3-OXO-5-ALPHA-STEROID 4-DEHYDROGENASE"/>
    <property type="match status" value="1"/>
</dbReference>
<proteinExistence type="predicted"/>
<dbReference type="PANTHER" id="PTHR32251:SF17">
    <property type="entry name" value="STEROID 5-ALPHA REDUCTASE C-TERMINAL DOMAIN-CONTAINING PROTEIN"/>
    <property type="match status" value="1"/>
</dbReference>
<dbReference type="Proteomes" id="UP000664277">
    <property type="component" value="Unassembled WGS sequence"/>
</dbReference>
<gene>
    <name evidence="2" type="ORF">J0M35_02995</name>
</gene>
<feature type="transmembrane region" description="Helical" evidence="1">
    <location>
        <begin position="201"/>
        <end position="231"/>
    </location>
</feature>
<accession>A0A8J7PCI6</accession>
<sequence>MPEAALNLWFSGFPIIIAMFMAVLVYAEVSKNGGIVDVFWGFGFSVMVLYYAYVSSHGAGFAIGLRGQLLIGMVLLWSLRLTFYLLLRFLRLYPEEDPRYRAFREVWGERARLGMFLAFLLQAVLLSSLGLAFAVPMVNTSTGSLSALELFAVVLFFMSLIGESIADKQLEDFRKNPANKGKVCQSGLWNYSRHPNYFFEWLVWLSFWLFALASPGGLFTIYCPLIMYFFLTRVTGIKATEEQSLLSKGELYRAYQESTSAFFPWFKRASK</sequence>
<feature type="transmembrane region" description="Helical" evidence="1">
    <location>
        <begin position="111"/>
        <end position="135"/>
    </location>
</feature>
<keyword evidence="1" id="KW-1133">Transmembrane helix</keyword>
<evidence type="ECO:0000313" key="3">
    <source>
        <dbReference type="Proteomes" id="UP000664277"/>
    </source>
</evidence>
<dbReference type="GO" id="GO:0016020">
    <property type="term" value="C:membrane"/>
    <property type="evidence" value="ECO:0007669"/>
    <property type="project" value="TreeGrafter"/>
</dbReference>
<feature type="transmembrane region" description="Helical" evidence="1">
    <location>
        <begin position="34"/>
        <end position="53"/>
    </location>
</feature>
<dbReference type="Pfam" id="PF06966">
    <property type="entry name" value="DUF1295"/>
    <property type="match status" value="1"/>
</dbReference>
<dbReference type="EMBL" id="JAFLCK010000003">
    <property type="protein sequence ID" value="MBN8659303.1"/>
    <property type="molecule type" value="Genomic_DNA"/>
</dbReference>
<reference evidence="2" key="1">
    <citation type="submission" date="2021-02" db="EMBL/GenBank/DDBJ databases">
        <title>Genome-Resolved Metagenomics of a Microbial Community Performing Photosynthetic Biological Nutrient Removal.</title>
        <authorList>
            <person name="Mcdaniel E.A."/>
        </authorList>
    </citation>
    <scope>NUCLEOTIDE SEQUENCE</scope>
    <source>
        <strain evidence="2">UWPOB_OBS1</strain>
    </source>
</reference>
<feature type="transmembrane region" description="Helical" evidence="1">
    <location>
        <begin position="147"/>
        <end position="166"/>
    </location>
</feature>